<dbReference type="AlphaFoldDB" id="A0A401HR47"/>
<dbReference type="EMBL" id="BFAX01000004">
    <property type="protein sequence ID" value="GBF36631.1"/>
    <property type="molecule type" value="Genomic_DNA"/>
</dbReference>
<dbReference type="RefSeq" id="WP_131007445.1">
    <property type="nucleotide sequence ID" value="NZ_BFAX01000004.1"/>
</dbReference>
<dbReference type="EC" id="5.1.3.6" evidence="3"/>
<dbReference type="PANTHER" id="PTHR43574">
    <property type="entry name" value="EPIMERASE-RELATED"/>
    <property type="match status" value="1"/>
</dbReference>
<evidence type="ECO:0000256" key="1">
    <source>
        <dbReference type="ARBA" id="ARBA00023027"/>
    </source>
</evidence>
<evidence type="ECO:0000313" key="3">
    <source>
        <dbReference type="EMBL" id="GBF36631.1"/>
    </source>
</evidence>
<dbReference type="Pfam" id="PF01370">
    <property type="entry name" value="Epimerase"/>
    <property type="match status" value="1"/>
</dbReference>
<sequence length="326" mass="38124">MYNRILVTGSAGFIGFHLCKRMLESYNDVEILGIDNMNNNYYNPMLKEKRNNILKEYENYTFLKLDFSDYSKLVKNLKDKDIDLIVHLGAQTGVRHSLKDPWAYERSNILGTMNIFEFARRFDIDKVVYASSSSVYGGNKKIPFSEDDSTDNPISLYAATKKSNELMAYTYHHLYGIEMVGLRFFTVYGEWGRPDMAYFKFARNILLEEPIDVYNYGNMERDFTYISDVVDGVISSIERNFSCEIFNLGNSKPVKLMYFIELLERYLGRTAKKNFLPMQEGDMPVTYADINKSRELLGYNPKVSIEEGLKRFCSWFLDNKRWILKL</sequence>
<accession>A0A401HR47</accession>
<keyword evidence="4" id="KW-1185">Reference proteome</keyword>
<keyword evidence="3" id="KW-0413">Isomerase</keyword>
<dbReference type="GO" id="GO:0050378">
    <property type="term" value="F:UDP-glucuronate 4-epimerase activity"/>
    <property type="evidence" value="ECO:0007669"/>
    <property type="project" value="UniProtKB-EC"/>
</dbReference>
<name>A0A401HR47_9EURY</name>
<feature type="domain" description="NAD-dependent epimerase/dehydratase" evidence="2">
    <location>
        <begin position="5"/>
        <end position="249"/>
    </location>
</feature>
<dbReference type="OrthoDB" id="4907at2157"/>
<comment type="caution">
    <text evidence="3">The sequence shown here is derived from an EMBL/GenBank/DDBJ whole genome shotgun (WGS) entry which is preliminary data.</text>
</comment>
<protein>
    <submittedName>
        <fullName evidence="3">UDP-glucuronate 4-epimerase</fullName>
        <ecNumber evidence="3">5.1.3.6</ecNumber>
    </submittedName>
</protein>
<dbReference type="SUPFAM" id="SSF51735">
    <property type="entry name" value="NAD(P)-binding Rossmann-fold domains"/>
    <property type="match status" value="1"/>
</dbReference>
<reference evidence="3 4" key="1">
    <citation type="journal article" date="2019" name="Int. J. Syst. Evol. Microbiol.">
        <title>Methanofervidicoccus abyssi gen. nov., sp. nov., a hydrogenotrophic methanogen, isolated from a hydrothermal vent chimney in the Mid-Cayman Spreading Center, the Caribbean Sea.</title>
        <authorList>
            <person name="Sakai S."/>
            <person name="Takaki Y."/>
            <person name="Miyazaki M."/>
            <person name="Ogawara M."/>
            <person name="Yanagawa K."/>
            <person name="Miyazaki J."/>
            <person name="Takai K."/>
        </authorList>
    </citation>
    <scope>NUCLEOTIDE SEQUENCE [LARGE SCALE GENOMIC DNA]</scope>
    <source>
        <strain evidence="3 4">HHB</strain>
    </source>
</reference>
<dbReference type="InterPro" id="IPR036291">
    <property type="entry name" value="NAD(P)-bd_dom_sf"/>
</dbReference>
<organism evidence="3 4">
    <name type="scientific">Methanofervidicoccus abyssi</name>
    <dbReference type="NCBI Taxonomy" id="2082189"/>
    <lineage>
        <taxon>Archaea</taxon>
        <taxon>Methanobacteriati</taxon>
        <taxon>Methanobacteriota</taxon>
        <taxon>Methanomada group</taxon>
        <taxon>Methanococci</taxon>
        <taxon>Methanococcales</taxon>
        <taxon>Methanofervidicoccus</taxon>
    </lineage>
</organism>
<evidence type="ECO:0000259" key="2">
    <source>
        <dbReference type="Pfam" id="PF01370"/>
    </source>
</evidence>
<dbReference type="Gene3D" id="3.40.50.720">
    <property type="entry name" value="NAD(P)-binding Rossmann-like Domain"/>
    <property type="match status" value="1"/>
</dbReference>
<evidence type="ECO:0000313" key="4">
    <source>
        <dbReference type="Proteomes" id="UP000290527"/>
    </source>
</evidence>
<proteinExistence type="predicted"/>
<gene>
    <name evidence="3" type="ORF">MHHB_P0861</name>
</gene>
<dbReference type="Proteomes" id="UP000290527">
    <property type="component" value="Unassembled WGS sequence"/>
</dbReference>
<keyword evidence="1" id="KW-0520">NAD</keyword>
<dbReference type="PRINTS" id="PR01713">
    <property type="entry name" value="NUCEPIMERASE"/>
</dbReference>
<dbReference type="InterPro" id="IPR001509">
    <property type="entry name" value="Epimerase_deHydtase"/>
</dbReference>